<dbReference type="InterPro" id="IPR050109">
    <property type="entry name" value="HTH-type_TetR-like_transc_reg"/>
</dbReference>
<reference evidence="6 7" key="1">
    <citation type="submission" date="2020-09" db="EMBL/GenBank/DDBJ databases">
        <title>Isolation and identification of active actinomycetes.</title>
        <authorList>
            <person name="Li X."/>
        </authorList>
    </citation>
    <scope>NUCLEOTIDE SEQUENCE [LARGE SCALE GENOMIC DNA]</scope>
    <source>
        <strain evidence="6 7">NEAU-LLC</strain>
    </source>
</reference>
<keyword evidence="1" id="KW-0805">Transcription regulation</keyword>
<evidence type="ECO:0000313" key="7">
    <source>
        <dbReference type="Proteomes" id="UP000598426"/>
    </source>
</evidence>
<evidence type="ECO:0000256" key="2">
    <source>
        <dbReference type="ARBA" id="ARBA00023125"/>
    </source>
</evidence>
<feature type="domain" description="HTH tetR-type" evidence="5">
    <location>
        <begin position="21"/>
        <end position="81"/>
    </location>
</feature>
<organism evidence="6 7">
    <name type="scientific">Microbacterium helvum</name>
    <dbReference type="NCBI Taxonomy" id="2773713"/>
    <lineage>
        <taxon>Bacteria</taxon>
        <taxon>Bacillati</taxon>
        <taxon>Actinomycetota</taxon>
        <taxon>Actinomycetes</taxon>
        <taxon>Micrococcales</taxon>
        <taxon>Microbacteriaceae</taxon>
        <taxon>Microbacterium</taxon>
    </lineage>
</organism>
<dbReference type="RefSeq" id="WP_191171077.1">
    <property type="nucleotide sequence ID" value="NZ_JACXZS010000004.1"/>
</dbReference>
<evidence type="ECO:0000259" key="5">
    <source>
        <dbReference type="PROSITE" id="PS50977"/>
    </source>
</evidence>
<comment type="caution">
    <text evidence="6">The sequence shown here is derived from an EMBL/GenBank/DDBJ whole genome shotgun (WGS) entry which is preliminary data.</text>
</comment>
<dbReference type="SUPFAM" id="SSF46689">
    <property type="entry name" value="Homeodomain-like"/>
    <property type="match status" value="1"/>
</dbReference>
<dbReference type="Gene3D" id="1.10.10.60">
    <property type="entry name" value="Homeodomain-like"/>
    <property type="match status" value="1"/>
</dbReference>
<feature type="DNA-binding region" description="H-T-H motif" evidence="4">
    <location>
        <begin position="44"/>
        <end position="63"/>
    </location>
</feature>
<dbReference type="PANTHER" id="PTHR30055">
    <property type="entry name" value="HTH-TYPE TRANSCRIPTIONAL REGULATOR RUTR"/>
    <property type="match status" value="1"/>
</dbReference>
<dbReference type="InterPro" id="IPR009057">
    <property type="entry name" value="Homeodomain-like_sf"/>
</dbReference>
<dbReference type="PROSITE" id="PS50977">
    <property type="entry name" value="HTH_TETR_2"/>
    <property type="match status" value="1"/>
</dbReference>
<protein>
    <submittedName>
        <fullName evidence="6">TetR/AcrR family transcriptional regulator C-terminal domain-containing protein</fullName>
    </submittedName>
</protein>
<evidence type="ECO:0000313" key="6">
    <source>
        <dbReference type="EMBL" id="MBD3941436.1"/>
    </source>
</evidence>
<evidence type="ECO:0000256" key="1">
    <source>
        <dbReference type="ARBA" id="ARBA00023015"/>
    </source>
</evidence>
<keyword evidence="7" id="KW-1185">Reference proteome</keyword>
<dbReference type="SUPFAM" id="SSF48498">
    <property type="entry name" value="Tetracyclin repressor-like, C-terminal domain"/>
    <property type="match status" value="1"/>
</dbReference>
<dbReference type="InterPro" id="IPR001647">
    <property type="entry name" value="HTH_TetR"/>
</dbReference>
<name>A0ABR8NPG1_9MICO</name>
<dbReference type="Pfam" id="PF02909">
    <property type="entry name" value="TetR_C_1"/>
    <property type="match status" value="1"/>
</dbReference>
<dbReference type="InterPro" id="IPR036271">
    <property type="entry name" value="Tet_transcr_reg_TetR-rel_C_sf"/>
</dbReference>
<dbReference type="Pfam" id="PF00440">
    <property type="entry name" value="TetR_N"/>
    <property type="match status" value="1"/>
</dbReference>
<keyword evidence="3" id="KW-0804">Transcription</keyword>
<dbReference type="Gene3D" id="1.10.357.10">
    <property type="entry name" value="Tetracycline Repressor, domain 2"/>
    <property type="match status" value="1"/>
</dbReference>
<accession>A0ABR8NPG1</accession>
<dbReference type="Proteomes" id="UP000598426">
    <property type="component" value="Unassembled WGS sequence"/>
</dbReference>
<dbReference type="InterPro" id="IPR004111">
    <property type="entry name" value="Repressor_TetR_C"/>
</dbReference>
<dbReference type="PANTHER" id="PTHR30055:SF151">
    <property type="entry name" value="TRANSCRIPTIONAL REGULATORY PROTEIN"/>
    <property type="match status" value="1"/>
</dbReference>
<gene>
    <name evidence="6" type="ORF">IF188_06960</name>
</gene>
<sequence>MDDPVKSADRSPRAKREWHRGITRDSVANAAVALLDREGRKALTMRRLAQDLDVTAASLYFHVAGKDDLIELVVERVLDGVRLPPSPDLVAAFVAYRRALLDHSEAALLILEFPRLTQASARLTERSLTLLTDSGMPLREATDRHVTAVAYMLGWVLQELMPRKIAPGLAIDSPLVREAMSDLGRRETEDRFVIGLRLILGT</sequence>
<keyword evidence="2 4" id="KW-0238">DNA-binding</keyword>
<proteinExistence type="predicted"/>
<evidence type="ECO:0000256" key="3">
    <source>
        <dbReference type="ARBA" id="ARBA00023163"/>
    </source>
</evidence>
<evidence type="ECO:0000256" key="4">
    <source>
        <dbReference type="PROSITE-ProRule" id="PRU00335"/>
    </source>
</evidence>
<dbReference type="EMBL" id="JACXZS010000004">
    <property type="protein sequence ID" value="MBD3941436.1"/>
    <property type="molecule type" value="Genomic_DNA"/>
</dbReference>